<reference evidence="2" key="1">
    <citation type="journal article" date="2023" name="Hortic. Res.">
        <title>A chromosome-level phased genome enabling allele-level studies in sweet orange: a case study on citrus Huanglongbing tolerance.</title>
        <authorList>
            <person name="Wu B."/>
            <person name="Yu Q."/>
            <person name="Deng Z."/>
            <person name="Duan Y."/>
            <person name="Luo F."/>
            <person name="Gmitter F. Jr."/>
        </authorList>
    </citation>
    <scope>NUCLEOTIDE SEQUENCE [LARGE SCALE GENOMIC DNA]</scope>
    <source>
        <strain evidence="2">cv. Valencia</strain>
    </source>
</reference>
<dbReference type="EMBL" id="CM039172">
    <property type="protein sequence ID" value="KAH9785509.1"/>
    <property type="molecule type" value="Genomic_DNA"/>
</dbReference>
<accession>A0ACB8MJ99</accession>
<sequence>MTPILQNTPSATFVLKRLNSVQFVTANPDNFPAHAQKTQFHNYPKGIDFQPILFDLLGDGIFNSDGDKWKFQRQVSSHEFNTKSLRKFVETVVETELSDRLIHILSAAAADKTVLDLQDMLQRFAFVNICKTAFGYDPEYLSPSLPQAEFARSFDDAVQTSAERFREPLRIFWKIQRLLNIGSQKRLQVAICQVREFAESIIIEKKKELKSKISPDESMDLLSTFLSSLQYERQLSETPILKEIREKSDAPVFEDIKDMVFTHASLCESMRFYPPVPLDGKLAKKDDVWPDGKVIKKETRVTYHSYAMGRTESI</sequence>
<gene>
    <name evidence="1" type="ORF">KPL71_009983</name>
</gene>
<comment type="caution">
    <text evidence="1">The sequence shown here is derived from an EMBL/GenBank/DDBJ whole genome shotgun (WGS) entry which is preliminary data.</text>
</comment>
<dbReference type="Proteomes" id="UP000829398">
    <property type="component" value="Chromosome 3"/>
</dbReference>
<keyword evidence="2" id="KW-1185">Reference proteome</keyword>
<protein>
    <submittedName>
        <fullName evidence="1">Cytochrome P450 94B3</fullName>
    </submittedName>
</protein>
<evidence type="ECO:0000313" key="1">
    <source>
        <dbReference type="EMBL" id="KAH9785509.1"/>
    </source>
</evidence>
<name>A0ACB8MJ99_CITSI</name>
<evidence type="ECO:0000313" key="2">
    <source>
        <dbReference type="Proteomes" id="UP000829398"/>
    </source>
</evidence>
<proteinExistence type="predicted"/>
<organism evidence="1 2">
    <name type="scientific">Citrus sinensis</name>
    <name type="common">Sweet orange</name>
    <name type="synonym">Citrus aurantium var. sinensis</name>
    <dbReference type="NCBI Taxonomy" id="2711"/>
    <lineage>
        <taxon>Eukaryota</taxon>
        <taxon>Viridiplantae</taxon>
        <taxon>Streptophyta</taxon>
        <taxon>Embryophyta</taxon>
        <taxon>Tracheophyta</taxon>
        <taxon>Spermatophyta</taxon>
        <taxon>Magnoliopsida</taxon>
        <taxon>eudicotyledons</taxon>
        <taxon>Gunneridae</taxon>
        <taxon>Pentapetalae</taxon>
        <taxon>rosids</taxon>
        <taxon>malvids</taxon>
        <taxon>Sapindales</taxon>
        <taxon>Rutaceae</taxon>
        <taxon>Aurantioideae</taxon>
        <taxon>Citrus</taxon>
    </lineage>
</organism>